<feature type="region of interest" description="Disordered" evidence="1">
    <location>
        <begin position="768"/>
        <end position="788"/>
    </location>
</feature>
<evidence type="ECO:0000313" key="3">
    <source>
        <dbReference type="Proteomes" id="UP001501274"/>
    </source>
</evidence>
<name>A0AAW3BR92_9TRYP</name>
<feature type="compositionally biased region" description="Pro residues" evidence="1">
    <location>
        <begin position="342"/>
        <end position="352"/>
    </location>
</feature>
<feature type="compositionally biased region" description="Acidic residues" evidence="1">
    <location>
        <begin position="292"/>
        <end position="302"/>
    </location>
</feature>
<feature type="compositionally biased region" description="Basic and acidic residues" evidence="1">
    <location>
        <begin position="1050"/>
        <end position="1074"/>
    </location>
</feature>
<feature type="compositionally biased region" description="Polar residues" evidence="1">
    <location>
        <begin position="938"/>
        <end position="954"/>
    </location>
</feature>
<accession>A0AAW3BR92</accession>
<protein>
    <recommendedName>
        <fullName evidence="4">BRCT domain-containing protein</fullName>
    </recommendedName>
</protein>
<dbReference type="Proteomes" id="UP001501274">
    <property type="component" value="Unassembled WGS sequence"/>
</dbReference>
<sequence>MWGGLEFFVSIEVLVSFSIPPSLCRDGATSVTSASGDKALAIKRAGNPTVRRLHFTRERRLTSVFAFPNATLFLQVLFSSGNKVHLITPWDKEDTTTILKSFGWVSFLADARHVSVVPGSSQFGFSSLGVDPADYTRVVLVVDDASRWSSATTLQLIEVRHTSEGQDVADSMELLYALSRCILFSEWYLRYPSSCISSCTALSNTTVFAFCRFFLNGPRPDVELMHLICYHGGRIVRSATEATHVLILPPPPSEHGTSSSASSSSTASSSTSASVDDSGSEGERSDSLVDSTDADTSDEECGNDTSVPPQKSGERPVGDSGARRGSLDAPVSDTGATASLPAPRPSAAPPQRPVAGCSSEALAAAAATQLSSVASLPATNVPSQPAVVTPSWVYRCVRGLRLVPIECEQATAAPGAGEEEEGQGKTEGGSKTEVVRTTGALLCALLPPADARPLLWTTLHSIASQHGYDTAALVQGTAAAVPLKTVTAACVLEALTSRVYSDVVEVRLQPLPVAGKSTDVSSISSRSRGVPVTRRTLDSLRLSTSSSELSRIALHRFERRRDKEAVFSHLQLVASQFLYSFDYVQRQRSQALHCYAGTQTSGMRHASMGTMTEAQPPPASSLLAADKELVESKEAAAVVTSDTRLEERESASLSAMTVAAKAAESSTGDAAGAVGEGEWRHHLRNVEGKLLISHLHANQMRDEEAEKRSRDGGRHTYGADDAEDPTKSVRALTTQLIEHTEKTELSTIMMEEDFTLAPPCSPKIVTESSRDEAPLARPPLAPSLLKPPSSLLPLPPMAKVINDGRGKADASLTEFTACFIPTSVLTTEQQYDFYVFLCSLPLFDTAELGNSVVRVADGVRCQFANHKGANDFLRIEFIEFLSLRLPIFPATEDPLDVEDLQKTIMDFPFLHLPTTPEVSHEEAKSLWTAPVPPEATAFASSPATRLRTSYSSDMSRYPRRRESRSPPAGSRSPANRGSDSSRASHARPHIPQSDPRTNSRWKRDRDDSNEKEPPLPADHYRQCNRNRGDVHHRSSSRCAESSSSSHRHHRCDDHGDHHLSSRGDPDRNLRSSERHRLHSRRERR</sequence>
<dbReference type="AlphaFoldDB" id="A0AAW3BR92"/>
<feature type="region of interest" description="Disordered" evidence="1">
    <location>
        <begin position="411"/>
        <end position="431"/>
    </location>
</feature>
<evidence type="ECO:0000313" key="2">
    <source>
        <dbReference type="EMBL" id="KAL0523279.1"/>
    </source>
</evidence>
<reference evidence="2 3" key="1">
    <citation type="submission" date="2024-02" db="EMBL/GenBank/DDBJ databases">
        <title>FIRST GENOME SEQUENCES OF Leishmania (Viannia) shawi, Leishmania (Viannia) lindenbergi AND Leishmania (Viannia) utingensis.</title>
        <authorList>
            <person name="Resadore F."/>
            <person name="Custodio M.G.F."/>
            <person name="Boite M.C."/>
            <person name="Cupolillo E."/>
            <person name="Ferreira G.E.M."/>
        </authorList>
    </citation>
    <scope>NUCLEOTIDE SEQUENCE [LARGE SCALE GENOMIC DNA]</scope>
    <source>
        <strain evidence="2 3">MDAS/BR/1979/M5533</strain>
    </source>
</reference>
<feature type="compositionally biased region" description="Basic and acidic residues" evidence="1">
    <location>
        <begin position="312"/>
        <end position="326"/>
    </location>
</feature>
<evidence type="ECO:0000256" key="1">
    <source>
        <dbReference type="SAM" id="MobiDB-lite"/>
    </source>
</evidence>
<feature type="compositionally biased region" description="Basic and acidic residues" evidence="1">
    <location>
        <begin position="1001"/>
        <end position="1032"/>
    </location>
</feature>
<comment type="caution">
    <text evidence="2">The sequence shown here is derived from an EMBL/GenBank/DDBJ whole genome shotgun (WGS) entry which is preliminary data.</text>
</comment>
<keyword evidence="3" id="KW-1185">Reference proteome</keyword>
<feature type="compositionally biased region" description="Low complexity" evidence="1">
    <location>
        <begin position="257"/>
        <end position="277"/>
    </location>
</feature>
<organism evidence="2 3">
    <name type="scientific">Leishmania naiffi</name>
    <dbReference type="NCBI Taxonomy" id="5678"/>
    <lineage>
        <taxon>Eukaryota</taxon>
        <taxon>Discoba</taxon>
        <taxon>Euglenozoa</taxon>
        <taxon>Kinetoplastea</taxon>
        <taxon>Metakinetoplastina</taxon>
        <taxon>Trypanosomatida</taxon>
        <taxon>Trypanosomatidae</taxon>
        <taxon>Leishmaniinae</taxon>
        <taxon>Leishmania</taxon>
        <taxon>Leishmania naiffi species complex</taxon>
    </lineage>
</organism>
<proteinExistence type="predicted"/>
<feature type="region of interest" description="Disordered" evidence="1">
    <location>
        <begin position="934"/>
        <end position="1084"/>
    </location>
</feature>
<feature type="compositionally biased region" description="Basic and acidic residues" evidence="1">
    <location>
        <begin position="699"/>
        <end position="718"/>
    </location>
</feature>
<evidence type="ECO:0008006" key="4">
    <source>
        <dbReference type="Google" id="ProtNLM"/>
    </source>
</evidence>
<feature type="region of interest" description="Disordered" evidence="1">
    <location>
        <begin position="246"/>
        <end position="355"/>
    </location>
</feature>
<feature type="region of interest" description="Disordered" evidence="1">
    <location>
        <begin position="698"/>
        <end position="728"/>
    </location>
</feature>
<feature type="compositionally biased region" description="Basic residues" evidence="1">
    <location>
        <begin position="1075"/>
        <end position="1084"/>
    </location>
</feature>
<gene>
    <name evidence="2" type="ORF">Q4I28_004405</name>
</gene>
<feature type="compositionally biased region" description="Basic and acidic residues" evidence="1">
    <location>
        <begin position="422"/>
        <end position="431"/>
    </location>
</feature>
<dbReference type="EMBL" id="JBAMZN010000027">
    <property type="protein sequence ID" value="KAL0523279.1"/>
    <property type="molecule type" value="Genomic_DNA"/>
</dbReference>